<gene>
    <name evidence="1" type="ORF">SPIL2461_LOCUS5724</name>
</gene>
<comment type="caution">
    <text evidence="1">The sequence shown here is derived from an EMBL/GenBank/DDBJ whole genome shotgun (WGS) entry which is preliminary data.</text>
</comment>
<evidence type="ECO:0000313" key="1">
    <source>
        <dbReference type="EMBL" id="CAE7265663.1"/>
    </source>
</evidence>
<name>A0A812MGB1_SYMPI</name>
<protein>
    <submittedName>
        <fullName evidence="1">Uncharacterized protein</fullName>
    </submittedName>
</protein>
<accession>A0A812MGB1</accession>
<sequence length="137" mass="15229">DPELEYAFYRFPVRNEIPSTESFESWTRRFEMPDIEWDDASHPMHWRKLGGVLLRHFSLSPTLEEIRLPSGAYFVVVQARDSTHAVSTAFAAAPWVSELDIEESGLLNLLDAAQSSNDADSMINTVGAVASSPSAAE</sequence>
<dbReference type="EMBL" id="CAJNIZ010008252">
    <property type="protein sequence ID" value="CAE7265663.1"/>
    <property type="molecule type" value="Genomic_DNA"/>
</dbReference>
<feature type="non-terminal residue" evidence="1">
    <location>
        <position position="137"/>
    </location>
</feature>
<organism evidence="1 2">
    <name type="scientific">Symbiodinium pilosum</name>
    <name type="common">Dinoflagellate</name>
    <dbReference type="NCBI Taxonomy" id="2952"/>
    <lineage>
        <taxon>Eukaryota</taxon>
        <taxon>Sar</taxon>
        <taxon>Alveolata</taxon>
        <taxon>Dinophyceae</taxon>
        <taxon>Suessiales</taxon>
        <taxon>Symbiodiniaceae</taxon>
        <taxon>Symbiodinium</taxon>
    </lineage>
</organism>
<proteinExistence type="predicted"/>
<dbReference type="AlphaFoldDB" id="A0A812MGB1"/>
<keyword evidence="2" id="KW-1185">Reference proteome</keyword>
<feature type="non-terminal residue" evidence="1">
    <location>
        <position position="1"/>
    </location>
</feature>
<reference evidence="1" key="1">
    <citation type="submission" date="2021-02" db="EMBL/GenBank/DDBJ databases">
        <authorList>
            <person name="Dougan E. K."/>
            <person name="Rhodes N."/>
            <person name="Thang M."/>
            <person name="Chan C."/>
        </authorList>
    </citation>
    <scope>NUCLEOTIDE SEQUENCE</scope>
</reference>
<dbReference type="Proteomes" id="UP000649617">
    <property type="component" value="Unassembled WGS sequence"/>
</dbReference>
<evidence type="ECO:0000313" key="2">
    <source>
        <dbReference type="Proteomes" id="UP000649617"/>
    </source>
</evidence>